<dbReference type="eggNOG" id="ENOG502SJW2">
    <property type="taxonomic scope" value="Eukaryota"/>
</dbReference>
<feature type="compositionally biased region" description="Basic and acidic residues" evidence="2">
    <location>
        <begin position="402"/>
        <end position="422"/>
    </location>
</feature>
<accession>A0A0W0FVA1</accession>
<evidence type="ECO:0000256" key="1">
    <source>
        <dbReference type="ARBA" id="ARBA00006765"/>
    </source>
</evidence>
<dbReference type="Proteomes" id="UP000054988">
    <property type="component" value="Unassembled WGS sequence"/>
</dbReference>
<dbReference type="AlphaFoldDB" id="A0A0W0FVA1"/>
<name>A0A0W0FVA1_MONRR</name>
<protein>
    <recommendedName>
        <fullName evidence="5">Caleosin domain-containing protein</fullName>
    </recommendedName>
</protein>
<reference evidence="3 4" key="1">
    <citation type="submission" date="2015-12" db="EMBL/GenBank/DDBJ databases">
        <title>Draft genome sequence of Moniliophthora roreri, the causal agent of frosty pod rot of cacao.</title>
        <authorList>
            <person name="Aime M.C."/>
            <person name="Diaz-Valderrama J.R."/>
            <person name="Kijpornyongpan T."/>
            <person name="Phillips-Mora W."/>
        </authorList>
    </citation>
    <scope>NUCLEOTIDE SEQUENCE [LARGE SCALE GENOMIC DNA]</scope>
    <source>
        <strain evidence="3 4">MCA 2952</strain>
    </source>
</reference>
<gene>
    <name evidence="3" type="ORF">WG66_7152</name>
</gene>
<feature type="compositionally biased region" description="Pro residues" evidence="2">
    <location>
        <begin position="423"/>
        <end position="433"/>
    </location>
</feature>
<dbReference type="EMBL" id="LATX01001593">
    <property type="protein sequence ID" value="KTB40252.1"/>
    <property type="molecule type" value="Genomic_DNA"/>
</dbReference>
<evidence type="ECO:0000256" key="2">
    <source>
        <dbReference type="SAM" id="MobiDB-lite"/>
    </source>
</evidence>
<comment type="similarity">
    <text evidence="1">Belongs to the caleosin family.</text>
</comment>
<comment type="caution">
    <text evidence="3">The sequence shown here is derived from an EMBL/GenBank/DDBJ whole genome shotgun (WGS) entry which is preliminary data.</text>
</comment>
<feature type="region of interest" description="Disordered" evidence="2">
    <location>
        <begin position="402"/>
        <end position="433"/>
    </location>
</feature>
<dbReference type="Pfam" id="PF05042">
    <property type="entry name" value="Caleosin"/>
    <property type="match status" value="1"/>
</dbReference>
<sequence length="433" mass="43838">MNTLSSGVTSVGKGVGDVGSSVGKGVGEVGKGVGNGVGEIGKGVGKGVGSVGNATGDAASGANNGASNAGKGASDLGKGVGEGVGGAAKGAGDAGQGVVKGAGDAGQTAFNGAGNAASGAGDVGKGVGESANKGLGNVTDLVGKGFSNGFQIAGNLSKNAFDLQKNVVQGVAGLGGTAIDGVVTVASATTGAVFDPIANGLKAIEGLEGLGESVDAINGISTKALQGVASVTKEALQVAGKPPTFFDPDADGVVKFTDTKKGFVLLGLEEKYAKIAAYALHSTFSYPTSESWNPVPLIKDEMPIQIANMPKTRWGKNWGNFERVDWVSDTDVETFFGMRERTTWTEYWSDIKSYFGTALLIFEWGTTWPFVIGPAMDAASPMYGQIGAIMRTVILPTIAKSHENAKKAEGNEDGKERVREKMPSPPPRPQASE</sequence>
<evidence type="ECO:0000313" key="3">
    <source>
        <dbReference type="EMBL" id="KTB40252.1"/>
    </source>
</evidence>
<proteinExistence type="inferred from homology"/>
<evidence type="ECO:0008006" key="5">
    <source>
        <dbReference type="Google" id="ProtNLM"/>
    </source>
</evidence>
<organism evidence="3 4">
    <name type="scientific">Moniliophthora roreri</name>
    <name type="common">Frosty pod rot fungus</name>
    <name type="synonym">Monilia roreri</name>
    <dbReference type="NCBI Taxonomy" id="221103"/>
    <lineage>
        <taxon>Eukaryota</taxon>
        <taxon>Fungi</taxon>
        <taxon>Dikarya</taxon>
        <taxon>Basidiomycota</taxon>
        <taxon>Agaricomycotina</taxon>
        <taxon>Agaricomycetes</taxon>
        <taxon>Agaricomycetidae</taxon>
        <taxon>Agaricales</taxon>
        <taxon>Marasmiineae</taxon>
        <taxon>Marasmiaceae</taxon>
        <taxon>Moniliophthora</taxon>
    </lineage>
</organism>
<evidence type="ECO:0000313" key="4">
    <source>
        <dbReference type="Proteomes" id="UP000054988"/>
    </source>
</evidence>
<dbReference type="InterPro" id="IPR007736">
    <property type="entry name" value="Caleosin-related"/>
</dbReference>